<evidence type="ECO:0000313" key="2">
    <source>
        <dbReference type="Proteomes" id="UP001165079"/>
    </source>
</evidence>
<dbReference type="Proteomes" id="UP001165079">
    <property type="component" value="Unassembled WGS sequence"/>
</dbReference>
<sequence>MRLMARVTDRLLNRLVPAATALAVPCVASPRICSACSGGLIKCCVYYDGTGDCPPPSCYYIRCR</sequence>
<proteinExistence type="predicted"/>
<dbReference type="AlphaFoldDB" id="A0A9W6SLQ7"/>
<evidence type="ECO:0000313" key="1">
    <source>
        <dbReference type="EMBL" id="GLZ78237.1"/>
    </source>
</evidence>
<comment type="caution">
    <text evidence="1">The sequence shown here is derived from an EMBL/GenBank/DDBJ whole genome shotgun (WGS) entry which is preliminary data.</text>
</comment>
<keyword evidence="2" id="KW-1185">Reference proteome</keyword>
<protein>
    <submittedName>
        <fullName evidence="1">Uncharacterized protein</fullName>
    </submittedName>
</protein>
<accession>A0A9W6SLQ7</accession>
<organism evidence="1 2">
    <name type="scientific">Actinorhabdospora filicis</name>
    <dbReference type="NCBI Taxonomy" id="1785913"/>
    <lineage>
        <taxon>Bacteria</taxon>
        <taxon>Bacillati</taxon>
        <taxon>Actinomycetota</taxon>
        <taxon>Actinomycetes</taxon>
        <taxon>Micromonosporales</taxon>
        <taxon>Micromonosporaceae</taxon>
        <taxon>Actinorhabdospora</taxon>
    </lineage>
</organism>
<reference evidence="1" key="1">
    <citation type="submission" date="2023-03" db="EMBL/GenBank/DDBJ databases">
        <title>Actinorhabdospora filicis NBRC 111898.</title>
        <authorList>
            <person name="Ichikawa N."/>
            <person name="Sato H."/>
            <person name="Tonouchi N."/>
        </authorList>
    </citation>
    <scope>NUCLEOTIDE SEQUENCE</scope>
    <source>
        <strain evidence="1">NBRC 111898</strain>
    </source>
</reference>
<dbReference type="EMBL" id="BSTX01000002">
    <property type="protein sequence ID" value="GLZ78237.1"/>
    <property type="molecule type" value="Genomic_DNA"/>
</dbReference>
<name>A0A9W6SLQ7_9ACTN</name>
<gene>
    <name evidence="1" type="ORF">Afil01_30440</name>
</gene>